<sequence>MSEDQREHRSEERARSGALGGSEPLNSVSQTTVHLMRHGEVHNPAGVLYGRLPGYRLSVTGEAMALAGAEWFADKGVTHLVASPLERAQQTAQPISDALGLEIHTDDRIIEAGNAFEGKTFGVGDGALRRPANWWLMRNPFRPSWGEPYVEIAARMLAAVETARDAARGSAAVLVSHQLPIWTVRLHVEGRRYVHDPRRRECGLASVTSLSYDGDRLVGISYAEPAGATDPDEVPGA</sequence>
<dbReference type="EMBL" id="VLKF01000001">
    <property type="protein sequence ID" value="TWH74432.1"/>
    <property type="molecule type" value="Genomic_DNA"/>
</dbReference>
<proteinExistence type="predicted"/>
<gene>
    <name evidence="2" type="ORF">JD78_02971</name>
</gene>
<dbReference type="AlphaFoldDB" id="A0A562IU21"/>
<evidence type="ECO:0000313" key="3">
    <source>
        <dbReference type="Proteomes" id="UP000321490"/>
    </source>
</evidence>
<dbReference type="InterPro" id="IPR013078">
    <property type="entry name" value="His_Pase_superF_clade-1"/>
</dbReference>
<dbReference type="Gene3D" id="3.40.50.1240">
    <property type="entry name" value="Phosphoglycerate mutase-like"/>
    <property type="match status" value="1"/>
</dbReference>
<feature type="region of interest" description="Disordered" evidence="1">
    <location>
        <begin position="1"/>
        <end position="26"/>
    </location>
</feature>
<feature type="compositionally biased region" description="Basic and acidic residues" evidence="1">
    <location>
        <begin position="1"/>
        <end position="15"/>
    </location>
</feature>
<dbReference type="SMART" id="SM00855">
    <property type="entry name" value="PGAM"/>
    <property type="match status" value="1"/>
</dbReference>
<keyword evidence="3" id="KW-1185">Reference proteome</keyword>
<comment type="caution">
    <text evidence="2">The sequence shown here is derived from an EMBL/GenBank/DDBJ whole genome shotgun (WGS) entry which is preliminary data.</text>
</comment>
<dbReference type="CDD" id="cd07067">
    <property type="entry name" value="HP_PGM_like"/>
    <property type="match status" value="1"/>
</dbReference>
<reference evidence="2 3" key="1">
    <citation type="submission" date="2019-07" db="EMBL/GenBank/DDBJ databases">
        <title>R&amp;d 2014.</title>
        <authorList>
            <person name="Klenk H.-P."/>
        </authorList>
    </citation>
    <scope>NUCLEOTIDE SEQUENCE [LARGE SCALE GENOMIC DNA]</scope>
    <source>
        <strain evidence="2 3">DSM 45764</strain>
    </source>
</reference>
<dbReference type="SUPFAM" id="SSF53254">
    <property type="entry name" value="Phosphoglycerate mutase-like"/>
    <property type="match status" value="1"/>
</dbReference>
<organism evidence="2 3">
    <name type="scientific">Modestobacter roseus</name>
    <dbReference type="NCBI Taxonomy" id="1181884"/>
    <lineage>
        <taxon>Bacteria</taxon>
        <taxon>Bacillati</taxon>
        <taxon>Actinomycetota</taxon>
        <taxon>Actinomycetes</taxon>
        <taxon>Geodermatophilales</taxon>
        <taxon>Geodermatophilaceae</taxon>
        <taxon>Modestobacter</taxon>
    </lineage>
</organism>
<dbReference type="Pfam" id="PF00300">
    <property type="entry name" value="His_Phos_1"/>
    <property type="match status" value="1"/>
</dbReference>
<evidence type="ECO:0000313" key="2">
    <source>
        <dbReference type="EMBL" id="TWH74432.1"/>
    </source>
</evidence>
<name>A0A562IU21_9ACTN</name>
<evidence type="ECO:0000256" key="1">
    <source>
        <dbReference type="SAM" id="MobiDB-lite"/>
    </source>
</evidence>
<accession>A0A562IU21</accession>
<protein>
    <submittedName>
        <fullName evidence="2">Broad specificity phosphatase PhoE</fullName>
    </submittedName>
</protein>
<dbReference type="Proteomes" id="UP000321490">
    <property type="component" value="Unassembled WGS sequence"/>
</dbReference>
<dbReference type="InterPro" id="IPR029033">
    <property type="entry name" value="His_PPase_superfam"/>
</dbReference>